<dbReference type="EMBL" id="JARKHS020026087">
    <property type="protein sequence ID" value="KAK8766705.1"/>
    <property type="molecule type" value="Genomic_DNA"/>
</dbReference>
<feature type="domain" description="Sulfotransferase" evidence="6">
    <location>
        <begin position="98"/>
        <end position="204"/>
    </location>
</feature>
<protein>
    <recommendedName>
        <fullName evidence="6">Sulfotransferase domain-containing protein</fullName>
    </recommendedName>
</protein>
<dbReference type="Gene3D" id="3.40.50.300">
    <property type="entry name" value="P-loop containing nucleotide triphosphate hydrolases"/>
    <property type="match status" value="1"/>
</dbReference>
<keyword evidence="2" id="KW-0325">Glycoprotein</keyword>
<evidence type="ECO:0000256" key="2">
    <source>
        <dbReference type="ARBA" id="ARBA00023180"/>
    </source>
</evidence>
<comment type="caution">
    <text evidence="7">The sequence shown here is derived from an EMBL/GenBank/DDBJ whole genome shotgun (WGS) entry which is preliminary data.</text>
</comment>
<dbReference type="AlphaFoldDB" id="A0AAQ4DW65"/>
<keyword evidence="8" id="KW-1185">Reference proteome</keyword>
<dbReference type="PANTHER" id="PTHR10605">
    <property type="entry name" value="HEPARAN SULFATE SULFOTRANSFERASE"/>
    <property type="match status" value="1"/>
</dbReference>
<dbReference type="GO" id="GO:0008467">
    <property type="term" value="F:[heparan sulfate]-glucosamine 3-sulfotransferase activity"/>
    <property type="evidence" value="ECO:0007669"/>
    <property type="project" value="TreeGrafter"/>
</dbReference>
<evidence type="ECO:0000256" key="1">
    <source>
        <dbReference type="ARBA" id="ARBA00022679"/>
    </source>
</evidence>
<feature type="compositionally biased region" description="Polar residues" evidence="5">
    <location>
        <begin position="242"/>
        <end position="251"/>
    </location>
</feature>
<dbReference type="InterPro" id="IPR027417">
    <property type="entry name" value="P-loop_NTPase"/>
</dbReference>
<evidence type="ECO:0000256" key="4">
    <source>
        <dbReference type="PIRSR" id="PIRSR637359-2"/>
    </source>
</evidence>
<sequence>MPASRGSKEERLWLICGCIMFFTFTRTLEVDAKLISPGQLKTLSDDGADDHSGVNVVVPDYERSPTTATGGRRSSWKNDAEEKRVGGGVDKLEKRLPSALIIGVKKAGTRALLEFLRLHPDVRATGPETHFFDRHYNRGIEWYRIQMPLTLPDQITMEKTPSYFVTREVPARIRAMRPDVRLLVVVRDPVTRALSDYAQTASKRPDTTLPFEVLAFSKRRRKRRDVTMRHRDPASRKGRVRSGNTTFSSGGTKPHRDSTSRKERVLNSRSRKDDALAFPNKQLKDSEKPFDEDRKLNAIDAGRGYAAARNDNSYGEENTEPHGVTSKTQAAFTTEAIFRNKRTTQRK</sequence>
<organism evidence="7 8">
    <name type="scientific">Amblyomma americanum</name>
    <name type="common">Lone star tick</name>
    <dbReference type="NCBI Taxonomy" id="6943"/>
    <lineage>
        <taxon>Eukaryota</taxon>
        <taxon>Metazoa</taxon>
        <taxon>Ecdysozoa</taxon>
        <taxon>Arthropoda</taxon>
        <taxon>Chelicerata</taxon>
        <taxon>Arachnida</taxon>
        <taxon>Acari</taxon>
        <taxon>Parasitiformes</taxon>
        <taxon>Ixodida</taxon>
        <taxon>Ixodoidea</taxon>
        <taxon>Ixodidae</taxon>
        <taxon>Amblyomminae</taxon>
        <taxon>Amblyomma</taxon>
    </lineage>
</organism>
<dbReference type="InterPro" id="IPR000863">
    <property type="entry name" value="Sulfotransferase_dom"/>
</dbReference>
<dbReference type="FunFam" id="3.40.50.300:FF:002997">
    <property type="entry name" value="Sulfotransferase"/>
    <property type="match status" value="1"/>
</dbReference>
<evidence type="ECO:0000313" key="8">
    <source>
        <dbReference type="Proteomes" id="UP001321473"/>
    </source>
</evidence>
<proteinExistence type="predicted"/>
<evidence type="ECO:0000313" key="7">
    <source>
        <dbReference type="EMBL" id="KAK8766705.1"/>
    </source>
</evidence>
<dbReference type="Proteomes" id="UP001321473">
    <property type="component" value="Unassembled WGS sequence"/>
</dbReference>
<dbReference type="Pfam" id="PF00685">
    <property type="entry name" value="Sulfotransfer_1"/>
    <property type="match status" value="1"/>
</dbReference>
<feature type="binding site" evidence="4">
    <location>
        <begin position="106"/>
        <end position="110"/>
    </location>
    <ligand>
        <name>3'-phosphoadenylyl sulfate</name>
        <dbReference type="ChEBI" id="CHEBI:58339"/>
    </ligand>
</feature>
<feature type="region of interest" description="Disordered" evidence="5">
    <location>
        <begin position="308"/>
        <end position="328"/>
    </location>
</feature>
<name>A0AAQ4DW65_AMBAM</name>
<evidence type="ECO:0000259" key="6">
    <source>
        <dbReference type="Pfam" id="PF00685"/>
    </source>
</evidence>
<feature type="active site" description="For sulfotransferase activity" evidence="3">
    <location>
        <position position="106"/>
    </location>
</feature>
<evidence type="ECO:0000256" key="3">
    <source>
        <dbReference type="PIRSR" id="PIRSR637359-1"/>
    </source>
</evidence>
<feature type="binding site" evidence="4">
    <location>
        <position position="187"/>
    </location>
    <ligand>
        <name>3'-phosphoadenylyl sulfate</name>
        <dbReference type="ChEBI" id="CHEBI:58339"/>
    </ligand>
</feature>
<accession>A0AAQ4DW65</accession>
<keyword evidence="1" id="KW-0808">Transferase</keyword>
<evidence type="ECO:0000256" key="5">
    <source>
        <dbReference type="SAM" id="MobiDB-lite"/>
    </source>
</evidence>
<dbReference type="SUPFAM" id="SSF52540">
    <property type="entry name" value="P-loop containing nucleoside triphosphate hydrolases"/>
    <property type="match status" value="1"/>
</dbReference>
<feature type="region of interest" description="Disordered" evidence="5">
    <location>
        <begin position="222"/>
        <end position="295"/>
    </location>
</feature>
<feature type="region of interest" description="Disordered" evidence="5">
    <location>
        <begin position="61"/>
        <end position="80"/>
    </location>
</feature>
<feature type="binding site" evidence="4">
    <location>
        <position position="195"/>
    </location>
    <ligand>
        <name>3'-phosphoadenylyl sulfate</name>
        <dbReference type="ChEBI" id="CHEBI:58339"/>
    </ligand>
</feature>
<dbReference type="PANTHER" id="PTHR10605:SF72">
    <property type="entry name" value="HEPARAN SULFATE 3-O SULFOTRANSFERASE-B, ISOFORM A"/>
    <property type="match status" value="1"/>
</dbReference>
<feature type="compositionally biased region" description="Basic and acidic residues" evidence="5">
    <location>
        <begin position="225"/>
        <end position="235"/>
    </location>
</feature>
<reference evidence="7 8" key="1">
    <citation type="journal article" date="2023" name="Arcadia Sci">
        <title>De novo assembly of a long-read Amblyomma americanum tick genome.</title>
        <authorList>
            <person name="Chou S."/>
            <person name="Poskanzer K.E."/>
            <person name="Rollins M."/>
            <person name="Thuy-Boun P.S."/>
        </authorList>
    </citation>
    <scope>NUCLEOTIDE SEQUENCE [LARGE SCALE GENOMIC DNA]</scope>
    <source>
        <strain evidence="7">F_SG_1</strain>
        <tissue evidence="7">Salivary glands</tissue>
    </source>
</reference>
<feature type="compositionally biased region" description="Basic and acidic residues" evidence="5">
    <location>
        <begin position="254"/>
        <end position="275"/>
    </location>
</feature>
<dbReference type="InterPro" id="IPR037359">
    <property type="entry name" value="NST/OST"/>
</dbReference>
<gene>
    <name evidence="7" type="ORF">V5799_006523</name>
</gene>
<feature type="compositionally biased region" description="Basic and acidic residues" evidence="5">
    <location>
        <begin position="282"/>
        <end position="295"/>
    </location>
</feature>